<dbReference type="InterPro" id="IPR000742">
    <property type="entry name" value="EGF"/>
</dbReference>
<dbReference type="InterPro" id="IPR000152">
    <property type="entry name" value="EGF-type_Asp/Asn_hydroxyl_site"/>
</dbReference>
<dbReference type="Gene3D" id="2.10.25.10">
    <property type="entry name" value="Laminin"/>
    <property type="match status" value="2"/>
</dbReference>
<dbReference type="PROSITE" id="PS50026">
    <property type="entry name" value="EGF_3"/>
    <property type="match status" value="3"/>
</dbReference>
<organism evidence="8 9">
    <name type="scientific">Heligmosomoides polygyrus</name>
    <name type="common">Parasitic roundworm</name>
    <dbReference type="NCBI Taxonomy" id="6339"/>
    <lineage>
        <taxon>Eukaryota</taxon>
        <taxon>Metazoa</taxon>
        <taxon>Ecdysozoa</taxon>
        <taxon>Nematoda</taxon>
        <taxon>Chromadorea</taxon>
        <taxon>Rhabditida</taxon>
        <taxon>Rhabditina</taxon>
        <taxon>Rhabditomorpha</taxon>
        <taxon>Strongyloidea</taxon>
        <taxon>Heligmosomidae</taxon>
        <taxon>Heligmosomoides</taxon>
    </lineage>
</organism>
<evidence type="ECO:0000256" key="5">
    <source>
        <dbReference type="PROSITE-ProRule" id="PRU00076"/>
    </source>
</evidence>
<protein>
    <submittedName>
        <fullName evidence="9">EGF-like domain-containing protein</fullName>
    </submittedName>
</protein>
<keyword evidence="8" id="KW-1185">Reference proteome</keyword>
<dbReference type="PANTHER" id="PTHR24049">
    <property type="entry name" value="CRUMBS FAMILY MEMBER"/>
    <property type="match status" value="1"/>
</dbReference>
<gene>
    <name evidence="7" type="ORF">HPBE_LOCUS9559</name>
</gene>
<dbReference type="GO" id="GO:0016020">
    <property type="term" value="C:membrane"/>
    <property type="evidence" value="ECO:0007669"/>
    <property type="project" value="UniProtKB-SubCell"/>
</dbReference>
<feature type="disulfide bond" evidence="5">
    <location>
        <begin position="170"/>
        <end position="179"/>
    </location>
</feature>
<dbReference type="AlphaFoldDB" id="A0A183FPK8"/>
<accession>A0A3P7Y197</accession>
<dbReference type="CDD" id="cd00054">
    <property type="entry name" value="EGF_CA"/>
    <property type="match status" value="2"/>
</dbReference>
<dbReference type="PROSITE" id="PS01186">
    <property type="entry name" value="EGF_2"/>
    <property type="match status" value="3"/>
</dbReference>
<dbReference type="SUPFAM" id="SSF57196">
    <property type="entry name" value="EGF/Laminin"/>
    <property type="match status" value="2"/>
</dbReference>
<reference evidence="9" key="2">
    <citation type="submission" date="2019-09" db="UniProtKB">
        <authorList>
            <consortium name="WormBaseParasite"/>
        </authorList>
    </citation>
    <scope>IDENTIFICATION</scope>
</reference>
<dbReference type="FunFam" id="2.10.25.10:FF:000066">
    <property type="entry name" value="FAT atypical cadherin 4"/>
    <property type="match status" value="1"/>
</dbReference>
<evidence type="ECO:0000259" key="6">
    <source>
        <dbReference type="PROSITE" id="PS50026"/>
    </source>
</evidence>
<evidence type="ECO:0000256" key="3">
    <source>
        <dbReference type="ARBA" id="ARBA00022737"/>
    </source>
</evidence>
<comment type="caution">
    <text evidence="5">Lacks conserved residue(s) required for the propagation of feature annotation.</text>
</comment>
<dbReference type="SMART" id="SM00179">
    <property type="entry name" value="EGF_CA"/>
    <property type="match status" value="3"/>
</dbReference>
<keyword evidence="1 5" id="KW-0245">EGF-like domain</keyword>
<evidence type="ECO:0000313" key="7">
    <source>
        <dbReference type="EMBL" id="VDO81310.1"/>
    </source>
</evidence>
<dbReference type="InterPro" id="IPR001881">
    <property type="entry name" value="EGF-like_Ca-bd_dom"/>
</dbReference>
<keyword evidence="3" id="KW-0677">Repeat</keyword>
<keyword evidence="2" id="KW-0732">Signal</keyword>
<dbReference type="SMART" id="SM00181">
    <property type="entry name" value="EGF"/>
    <property type="match status" value="3"/>
</dbReference>
<evidence type="ECO:0000256" key="1">
    <source>
        <dbReference type="ARBA" id="ARBA00022536"/>
    </source>
</evidence>
<evidence type="ECO:0000313" key="9">
    <source>
        <dbReference type="WBParaSite" id="HPBE_0000955801-mRNA-1"/>
    </source>
</evidence>
<evidence type="ECO:0000313" key="8">
    <source>
        <dbReference type="Proteomes" id="UP000050761"/>
    </source>
</evidence>
<feature type="domain" description="EGF-like" evidence="6">
    <location>
        <begin position="144"/>
        <end position="180"/>
    </location>
</feature>
<dbReference type="Pfam" id="PF00008">
    <property type="entry name" value="EGF"/>
    <property type="match status" value="2"/>
</dbReference>
<feature type="disulfide bond" evidence="5">
    <location>
        <begin position="76"/>
        <end position="85"/>
    </location>
</feature>
<dbReference type="Proteomes" id="UP000050761">
    <property type="component" value="Unassembled WGS sequence"/>
</dbReference>
<dbReference type="InterPro" id="IPR051022">
    <property type="entry name" value="Notch_Cell-Fate_Det"/>
</dbReference>
<evidence type="ECO:0000256" key="4">
    <source>
        <dbReference type="ARBA" id="ARBA00023157"/>
    </source>
</evidence>
<proteinExistence type="predicted"/>
<sequence length="222" mass="24484">MLLLKMLYNILFENFFENFGQDRGNNTRPIVFFGTTRQLFSFQVATSCISSPQCGAASPCIRGECRDLWNAYSCECPLGFEGSLCEVNVDECSKTECGRGQCVDGIAGARCCGLFCQNRLRCPNSDDFSCVCDSGFTGEACDVEIDFCSLIPCKNGGSCSTGNGSYSCECKAGWTGKSCDIPVCYNKLNFVLRRNWAVIFLCTNRTDCAVLLIRARCDIFFD</sequence>
<dbReference type="OrthoDB" id="5872543at2759"/>
<evidence type="ECO:0000256" key="2">
    <source>
        <dbReference type="ARBA" id="ARBA00022729"/>
    </source>
</evidence>
<dbReference type="GO" id="GO:0005509">
    <property type="term" value="F:calcium ion binding"/>
    <property type="evidence" value="ECO:0007669"/>
    <property type="project" value="InterPro"/>
</dbReference>
<dbReference type="WBParaSite" id="HPBE_0000955801-mRNA-1">
    <property type="protein sequence ID" value="HPBE_0000955801-mRNA-1"/>
    <property type="gene ID" value="HPBE_0000955801"/>
</dbReference>
<dbReference type="PROSITE" id="PS00022">
    <property type="entry name" value="EGF_1"/>
    <property type="match status" value="3"/>
</dbReference>
<dbReference type="PROSITE" id="PS00010">
    <property type="entry name" value="ASX_HYDROXYL"/>
    <property type="match status" value="1"/>
</dbReference>
<reference evidence="7 8" key="1">
    <citation type="submission" date="2018-11" db="EMBL/GenBank/DDBJ databases">
        <authorList>
            <consortium name="Pathogen Informatics"/>
        </authorList>
    </citation>
    <scope>NUCLEOTIDE SEQUENCE [LARGE SCALE GENOMIC DNA]</scope>
</reference>
<keyword evidence="4 5" id="KW-1015">Disulfide bond</keyword>
<accession>A0A183FPK8</accession>
<name>A0A183FPK8_HELPZ</name>
<feature type="domain" description="EGF-like" evidence="6">
    <location>
        <begin position="50"/>
        <end position="86"/>
    </location>
</feature>
<feature type="domain" description="EGF-like" evidence="6">
    <location>
        <begin position="107"/>
        <end position="142"/>
    </location>
</feature>
<feature type="disulfide bond" evidence="5">
    <location>
        <begin position="132"/>
        <end position="141"/>
    </location>
</feature>
<dbReference type="EMBL" id="UZAH01026477">
    <property type="protein sequence ID" value="VDO81310.1"/>
    <property type="molecule type" value="Genomic_DNA"/>
</dbReference>